<sequence length="411" mass="46578">MRIPEEIRKSKQLCNRCRHGMKCEEECQRNRHPHRHERYVSSNRSHPYRTHQSNSYPPRSDRPRVLEASDVVSEEGDDEIELRKVFNLRAETWDLTSEDLELFRNWCESTEWSISSPSDAHRSAWHAIIRQQVFEYPILLYSTVALSAMELASGSEVDDHFRIALDHYSRAIIEFSHTLEKSPTGSNAAFVSVGILFGFELALLLVGESSESSICSLNDLNDQTLQDTLPSLLTAFIGVLETTKGLVGDSSLIDTVEHSDMGELFTQEDPDLDLPNTSTLTILMLKTINSASARDNPSHEKEVYDEVIVQLGQSLEKLAKVVDPLFIALRFLLRIPRRFLTLLATRQPLALAILAHYCAVMHHLRDRWWMGDLGARVLKEISHVLGPDMVDSIQWATDIVGVSVDNNSDKS</sequence>
<gene>
    <name evidence="2" type="ORF">ASPZODRAFT_126509</name>
</gene>
<reference evidence="3" key="1">
    <citation type="journal article" date="2017" name="Genome Biol.">
        <title>Comparative genomics reveals high biological diversity and specific adaptations in the industrially and medically important fungal genus Aspergillus.</title>
        <authorList>
            <person name="de Vries R.P."/>
            <person name="Riley R."/>
            <person name="Wiebenga A."/>
            <person name="Aguilar-Osorio G."/>
            <person name="Amillis S."/>
            <person name="Uchima C.A."/>
            <person name="Anderluh G."/>
            <person name="Asadollahi M."/>
            <person name="Askin M."/>
            <person name="Barry K."/>
            <person name="Battaglia E."/>
            <person name="Bayram O."/>
            <person name="Benocci T."/>
            <person name="Braus-Stromeyer S.A."/>
            <person name="Caldana C."/>
            <person name="Canovas D."/>
            <person name="Cerqueira G.C."/>
            <person name="Chen F."/>
            <person name="Chen W."/>
            <person name="Choi C."/>
            <person name="Clum A."/>
            <person name="Dos Santos R.A."/>
            <person name="Damasio A.R."/>
            <person name="Diallinas G."/>
            <person name="Emri T."/>
            <person name="Fekete E."/>
            <person name="Flipphi M."/>
            <person name="Freyberg S."/>
            <person name="Gallo A."/>
            <person name="Gournas C."/>
            <person name="Habgood R."/>
            <person name="Hainaut M."/>
            <person name="Harispe M.L."/>
            <person name="Henrissat B."/>
            <person name="Hilden K.S."/>
            <person name="Hope R."/>
            <person name="Hossain A."/>
            <person name="Karabika E."/>
            <person name="Karaffa L."/>
            <person name="Karanyi Z."/>
            <person name="Krasevec N."/>
            <person name="Kuo A."/>
            <person name="Kusch H."/>
            <person name="LaButti K."/>
            <person name="Lagendijk E.L."/>
            <person name="Lapidus A."/>
            <person name="Levasseur A."/>
            <person name="Lindquist E."/>
            <person name="Lipzen A."/>
            <person name="Logrieco A.F."/>
            <person name="MacCabe A."/>
            <person name="Maekelae M.R."/>
            <person name="Malavazi I."/>
            <person name="Melin P."/>
            <person name="Meyer V."/>
            <person name="Mielnichuk N."/>
            <person name="Miskei M."/>
            <person name="Molnar A.P."/>
            <person name="Mule G."/>
            <person name="Ngan C.Y."/>
            <person name="Orejas M."/>
            <person name="Orosz E."/>
            <person name="Ouedraogo J.P."/>
            <person name="Overkamp K.M."/>
            <person name="Park H.-S."/>
            <person name="Perrone G."/>
            <person name="Piumi F."/>
            <person name="Punt P.J."/>
            <person name="Ram A.F."/>
            <person name="Ramon A."/>
            <person name="Rauscher S."/>
            <person name="Record E."/>
            <person name="Riano-Pachon D.M."/>
            <person name="Robert V."/>
            <person name="Roehrig J."/>
            <person name="Ruller R."/>
            <person name="Salamov A."/>
            <person name="Salih N.S."/>
            <person name="Samson R.A."/>
            <person name="Sandor E."/>
            <person name="Sanguinetti M."/>
            <person name="Schuetze T."/>
            <person name="Sepcic K."/>
            <person name="Shelest E."/>
            <person name="Sherlock G."/>
            <person name="Sophianopoulou V."/>
            <person name="Squina F.M."/>
            <person name="Sun H."/>
            <person name="Susca A."/>
            <person name="Todd R.B."/>
            <person name="Tsang A."/>
            <person name="Unkles S.E."/>
            <person name="van de Wiele N."/>
            <person name="van Rossen-Uffink D."/>
            <person name="Oliveira J.V."/>
            <person name="Vesth T.C."/>
            <person name="Visser J."/>
            <person name="Yu J.-H."/>
            <person name="Zhou M."/>
            <person name="Andersen M.R."/>
            <person name="Archer D.B."/>
            <person name="Baker S.E."/>
            <person name="Benoit I."/>
            <person name="Brakhage A.A."/>
            <person name="Braus G.H."/>
            <person name="Fischer R."/>
            <person name="Frisvad J.C."/>
            <person name="Goldman G.H."/>
            <person name="Houbraken J."/>
            <person name="Oakley B."/>
            <person name="Pocsi I."/>
            <person name="Scazzocchio C."/>
            <person name="Seiboth B."/>
            <person name="vanKuyk P.A."/>
            <person name="Wortman J."/>
            <person name="Dyer P.S."/>
            <person name="Grigoriev I.V."/>
        </authorList>
    </citation>
    <scope>NUCLEOTIDE SEQUENCE [LARGE SCALE GENOMIC DNA]</scope>
    <source>
        <strain evidence="3">CBS 506.65</strain>
    </source>
</reference>
<dbReference type="PANTHER" id="PTHR47784:SF8">
    <property type="entry name" value="ZN(II)2CYS6 TRANSCRIPTION FACTOR (EUROFUNG)"/>
    <property type="match status" value="1"/>
</dbReference>
<dbReference type="VEuPathDB" id="FungiDB:ASPZODRAFT_126509"/>
<evidence type="ECO:0000256" key="1">
    <source>
        <dbReference type="SAM" id="MobiDB-lite"/>
    </source>
</evidence>
<dbReference type="STRING" id="1073090.A0A1L9SU09"/>
<dbReference type="InterPro" id="IPR053157">
    <property type="entry name" value="Sterol_Uptake_Regulator"/>
</dbReference>
<dbReference type="GeneID" id="34607980"/>
<feature type="region of interest" description="Disordered" evidence="1">
    <location>
        <begin position="34"/>
        <end position="65"/>
    </location>
</feature>
<dbReference type="Proteomes" id="UP000184188">
    <property type="component" value="Unassembled WGS sequence"/>
</dbReference>
<dbReference type="RefSeq" id="XP_022585126.1">
    <property type="nucleotide sequence ID" value="XM_022721515.1"/>
</dbReference>
<proteinExistence type="predicted"/>
<dbReference type="AlphaFoldDB" id="A0A1L9SU09"/>
<protein>
    <recommendedName>
        <fullName evidence="4">Zn(2)-C6 fungal-type domain-containing protein</fullName>
    </recommendedName>
</protein>
<feature type="compositionally biased region" description="Polar residues" evidence="1">
    <location>
        <begin position="40"/>
        <end position="57"/>
    </location>
</feature>
<keyword evidence="3" id="KW-1185">Reference proteome</keyword>
<dbReference type="OrthoDB" id="4937900at2759"/>
<evidence type="ECO:0008006" key="4">
    <source>
        <dbReference type="Google" id="ProtNLM"/>
    </source>
</evidence>
<name>A0A1L9SU09_9EURO</name>
<dbReference type="EMBL" id="KV878336">
    <property type="protein sequence ID" value="OJJ50616.1"/>
    <property type="molecule type" value="Genomic_DNA"/>
</dbReference>
<accession>A0A1L9SU09</accession>
<dbReference type="GO" id="GO:0001228">
    <property type="term" value="F:DNA-binding transcription activator activity, RNA polymerase II-specific"/>
    <property type="evidence" value="ECO:0007669"/>
    <property type="project" value="TreeGrafter"/>
</dbReference>
<evidence type="ECO:0000313" key="2">
    <source>
        <dbReference type="EMBL" id="OJJ50616.1"/>
    </source>
</evidence>
<organism evidence="2 3">
    <name type="scientific">Penicilliopsis zonata CBS 506.65</name>
    <dbReference type="NCBI Taxonomy" id="1073090"/>
    <lineage>
        <taxon>Eukaryota</taxon>
        <taxon>Fungi</taxon>
        <taxon>Dikarya</taxon>
        <taxon>Ascomycota</taxon>
        <taxon>Pezizomycotina</taxon>
        <taxon>Eurotiomycetes</taxon>
        <taxon>Eurotiomycetidae</taxon>
        <taxon>Eurotiales</taxon>
        <taxon>Aspergillaceae</taxon>
        <taxon>Penicilliopsis</taxon>
    </lineage>
</organism>
<evidence type="ECO:0000313" key="3">
    <source>
        <dbReference type="Proteomes" id="UP000184188"/>
    </source>
</evidence>
<dbReference type="PANTHER" id="PTHR47784">
    <property type="entry name" value="STEROL UPTAKE CONTROL PROTEIN 2"/>
    <property type="match status" value="1"/>
</dbReference>